<dbReference type="AlphaFoldDB" id="A0A0E9VZQ8"/>
<evidence type="ECO:0000313" key="1">
    <source>
        <dbReference type="EMBL" id="JAH83561.1"/>
    </source>
</evidence>
<dbReference type="EMBL" id="GBXM01025016">
    <property type="protein sequence ID" value="JAH83561.1"/>
    <property type="molecule type" value="Transcribed_RNA"/>
</dbReference>
<sequence length="46" mass="5840">MYRVERVIHLDLEHIYAEISFYTFQYRILRTEEFRYNVNKITDCLH</sequence>
<organism evidence="1">
    <name type="scientific">Anguilla anguilla</name>
    <name type="common">European freshwater eel</name>
    <name type="synonym">Muraena anguilla</name>
    <dbReference type="NCBI Taxonomy" id="7936"/>
    <lineage>
        <taxon>Eukaryota</taxon>
        <taxon>Metazoa</taxon>
        <taxon>Chordata</taxon>
        <taxon>Craniata</taxon>
        <taxon>Vertebrata</taxon>
        <taxon>Euteleostomi</taxon>
        <taxon>Actinopterygii</taxon>
        <taxon>Neopterygii</taxon>
        <taxon>Teleostei</taxon>
        <taxon>Anguilliformes</taxon>
        <taxon>Anguillidae</taxon>
        <taxon>Anguilla</taxon>
    </lineage>
</organism>
<reference evidence="1" key="2">
    <citation type="journal article" date="2015" name="Fish Shellfish Immunol.">
        <title>Early steps in the European eel (Anguilla anguilla)-Vibrio vulnificus interaction in the gills: Role of the RtxA13 toxin.</title>
        <authorList>
            <person name="Callol A."/>
            <person name="Pajuelo D."/>
            <person name="Ebbesson L."/>
            <person name="Teles M."/>
            <person name="MacKenzie S."/>
            <person name="Amaro C."/>
        </authorList>
    </citation>
    <scope>NUCLEOTIDE SEQUENCE</scope>
</reference>
<accession>A0A0E9VZQ8</accession>
<protein>
    <submittedName>
        <fullName evidence="1">Uncharacterized protein</fullName>
    </submittedName>
</protein>
<proteinExistence type="predicted"/>
<reference evidence="1" key="1">
    <citation type="submission" date="2014-11" db="EMBL/GenBank/DDBJ databases">
        <authorList>
            <person name="Amaro Gonzalez C."/>
        </authorList>
    </citation>
    <scope>NUCLEOTIDE SEQUENCE</scope>
</reference>
<name>A0A0E9VZQ8_ANGAN</name>